<proteinExistence type="predicted"/>
<protein>
    <submittedName>
        <fullName evidence="1">Uncharacterized protein</fullName>
    </submittedName>
</protein>
<organism evidence="1 2">
    <name type="scientific">Streptomyces antioxidans</name>
    <dbReference type="NCBI Taxonomy" id="1507734"/>
    <lineage>
        <taxon>Bacteria</taxon>
        <taxon>Bacillati</taxon>
        <taxon>Actinomycetota</taxon>
        <taxon>Actinomycetes</taxon>
        <taxon>Kitasatosporales</taxon>
        <taxon>Streptomycetaceae</taxon>
        <taxon>Streptomyces</taxon>
    </lineage>
</organism>
<evidence type="ECO:0000313" key="2">
    <source>
        <dbReference type="Proteomes" id="UP000033615"/>
    </source>
</evidence>
<accession>A0A1V4DAR6</accession>
<sequence>MGADGPVPRRQQPGAQVQLVAFGAGQLEGTTAAPTGSYVDRARVARSSEESYDPRRERELWDAVERFTVAPVA</sequence>
<dbReference type="RefSeq" id="WP_046088726.1">
    <property type="nucleotide sequence ID" value="NZ_LAKD02000006.1"/>
</dbReference>
<dbReference type="EMBL" id="LAKD02000006">
    <property type="protein sequence ID" value="OPF83183.1"/>
    <property type="molecule type" value="Genomic_DNA"/>
</dbReference>
<reference evidence="1" key="1">
    <citation type="submission" date="2016-12" db="EMBL/GenBank/DDBJ databases">
        <title>Genome sequence of Streptomyces antioxidans MUSC 164.</title>
        <authorList>
            <person name="Lee L.-H."/>
            <person name="Ser H.-L."/>
        </authorList>
    </citation>
    <scope>NUCLEOTIDE SEQUENCE [LARGE SCALE GENOMIC DNA]</scope>
    <source>
        <strain evidence="1">MUSC 164</strain>
    </source>
</reference>
<dbReference type="AlphaFoldDB" id="A0A1V4DAR6"/>
<comment type="caution">
    <text evidence="1">The sequence shown here is derived from an EMBL/GenBank/DDBJ whole genome shotgun (WGS) entry which is preliminary data.</text>
</comment>
<name>A0A1V4DAR6_9ACTN</name>
<keyword evidence="2" id="KW-1185">Reference proteome</keyword>
<gene>
    <name evidence="1" type="ORF">VT50_0205595</name>
</gene>
<evidence type="ECO:0000313" key="1">
    <source>
        <dbReference type="EMBL" id="OPF83183.1"/>
    </source>
</evidence>
<dbReference type="Proteomes" id="UP000033615">
    <property type="component" value="Unassembled WGS sequence"/>
</dbReference>